<dbReference type="CDD" id="cd05471">
    <property type="entry name" value="pepsin_like"/>
    <property type="match status" value="1"/>
</dbReference>
<sequence length="504" mass="53821">MSTMPTPDMSHPSGFRVIVDTGSTDLWLDLQGADIQVSNTTDLMVDTPYAIGDVVGNVAFSELRLGPYVIPHQAFINATNVTGMPEGTHGLMGMAFDTASIYVNMALAWSKDTANELARGPMSNLVAQNVSAPGFFDVRLGRTYANGTELNGHMLIGQHLAGAESVDAAPKLERVQFEHWTVAMDGMNINGQPFTGWNKSGIAGVPDGKVAAVFDTGFTHSAFPREVVDAIYGSIPGAVRYNGSILQTDNGAGMDNWIIPCNASANISFVFAGQEFPIHPLDVVKFYTNPLIQEADGISIVANASICTNHFFAGAHDDTYDILLGMGFLRNVYGSFHYGDYTPPGKNITGELPYVQFLSVTDKDTAWGEYYEYYTQKVVQGPPEMDPTTWVKFITDLNSDDDSDSDSSADSSSSAAPVGDLEVAGAAADGSGSSSSNSSDSNKYWPIALGLLGANVAIGLAILAVTLTLCVRSAKGKRETRYAPLRLPKEVGVVDPERAALYSD</sequence>
<evidence type="ECO:0000313" key="5">
    <source>
        <dbReference type="EMBL" id="OJT05076.1"/>
    </source>
</evidence>
<dbReference type="PANTHER" id="PTHR47966">
    <property type="entry name" value="BETA-SITE APP-CLEAVING ENZYME, ISOFORM A-RELATED"/>
    <property type="match status" value="1"/>
</dbReference>
<gene>
    <name evidence="5" type="ORF">TRAPUB_4141</name>
</gene>
<keyword evidence="2" id="KW-0064">Aspartyl protease</keyword>
<accession>A0A1M2VC33</accession>
<dbReference type="Gene3D" id="2.40.70.10">
    <property type="entry name" value="Acid Proteases"/>
    <property type="match status" value="2"/>
</dbReference>
<dbReference type="InterPro" id="IPR021109">
    <property type="entry name" value="Peptidase_aspartic_dom_sf"/>
</dbReference>
<protein>
    <recommendedName>
        <fullName evidence="4">Peptidase A1 domain-containing protein</fullName>
    </recommendedName>
</protein>
<dbReference type="InterPro" id="IPR033121">
    <property type="entry name" value="PEPTIDASE_A1"/>
</dbReference>
<keyword evidence="3" id="KW-0472">Membrane</keyword>
<dbReference type="EMBL" id="MNAD01001491">
    <property type="protein sequence ID" value="OJT05076.1"/>
    <property type="molecule type" value="Genomic_DNA"/>
</dbReference>
<name>A0A1M2VC33_TRAPU</name>
<reference evidence="5 6" key="1">
    <citation type="submission" date="2016-10" db="EMBL/GenBank/DDBJ databases">
        <title>Genome sequence of the basidiomycete white-rot fungus Trametes pubescens.</title>
        <authorList>
            <person name="Makela M.R."/>
            <person name="Granchi Z."/>
            <person name="Peng M."/>
            <person name="De Vries R.P."/>
            <person name="Grigoriev I."/>
            <person name="Riley R."/>
            <person name="Hilden K."/>
        </authorList>
    </citation>
    <scope>NUCLEOTIDE SEQUENCE [LARGE SCALE GENOMIC DNA]</scope>
    <source>
        <strain evidence="5 6">FBCC735</strain>
    </source>
</reference>
<keyword evidence="2" id="KW-0378">Hydrolase</keyword>
<dbReference type="STRING" id="154538.A0A1M2VC33"/>
<dbReference type="PANTHER" id="PTHR47966:SF51">
    <property type="entry name" value="BETA-SITE APP-CLEAVING ENZYME, ISOFORM A-RELATED"/>
    <property type="match status" value="1"/>
</dbReference>
<evidence type="ECO:0000256" key="2">
    <source>
        <dbReference type="ARBA" id="ARBA00022750"/>
    </source>
</evidence>
<evidence type="ECO:0000259" key="4">
    <source>
        <dbReference type="PROSITE" id="PS51767"/>
    </source>
</evidence>
<dbReference type="InterPro" id="IPR001461">
    <property type="entry name" value="Aspartic_peptidase_A1"/>
</dbReference>
<feature type="domain" description="Peptidase A1" evidence="4">
    <location>
        <begin position="2"/>
        <end position="346"/>
    </location>
</feature>
<dbReference type="PROSITE" id="PS00141">
    <property type="entry name" value="ASP_PROTEASE"/>
    <property type="match status" value="1"/>
</dbReference>
<dbReference type="SUPFAM" id="SSF50630">
    <property type="entry name" value="Acid proteases"/>
    <property type="match status" value="1"/>
</dbReference>
<dbReference type="PROSITE" id="PS51767">
    <property type="entry name" value="PEPTIDASE_A1"/>
    <property type="match status" value="1"/>
</dbReference>
<keyword evidence="3" id="KW-1133">Transmembrane helix</keyword>
<comment type="similarity">
    <text evidence="1">Belongs to the peptidase A1 family.</text>
</comment>
<dbReference type="InterPro" id="IPR001969">
    <property type="entry name" value="Aspartic_peptidase_AS"/>
</dbReference>
<keyword evidence="6" id="KW-1185">Reference proteome</keyword>
<dbReference type="Proteomes" id="UP000184267">
    <property type="component" value="Unassembled WGS sequence"/>
</dbReference>
<evidence type="ECO:0000256" key="3">
    <source>
        <dbReference type="SAM" id="Phobius"/>
    </source>
</evidence>
<proteinExistence type="inferred from homology"/>
<dbReference type="Pfam" id="PF00026">
    <property type="entry name" value="Asp"/>
    <property type="match status" value="1"/>
</dbReference>
<dbReference type="OrthoDB" id="771136at2759"/>
<feature type="transmembrane region" description="Helical" evidence="3">
    <location>
        <begin position="444"/>
        <end position="471"/>
    </location>
</feature>
<keyword evidence="3" id="KW-0812">Transmembrane</keyword>
<organism evidence="5 6">
    <name type="scientific">Trametes pubescens</name>
    <name type="common">White-rot fungus</name>
    <dbReference type="NCBI Taxonomy" id="154538"/>
    <lineage>
        <taxon>Eukaryota</taxon>
        <taxon>Fungi</taxon>
        <taxon>Dikarya</taxon>
        <taxon>Basidiomycota</taxon>
        <taxon>Agaricomycotina</taxon>
        <taxon>Agaricomycetes</taxon>
        <taxon>Polyporales</taxon>
        <taxon>Polyporaceae</taxon>
        <taxon>Trametes</taxon>
    </lineage>
</organism>
<dbReference type="GO" id="GO:0004190">
    <property type="term" value="F:aspartic-type endopeptidase activity"/>
    <property type="evidence" value="ECO:0007669"/>
    <property type="project" value="UniProtKB-KW"/>
</dbReference>
<dbReference type="InterPro" id="IPR034164">
    <property type="entry name" value="Pepsin-like_dom"/>
</dbReference>
<dbReference type="AlphaFoldDB" id="A0A1M2VC33"/>
<comment type="caution">
    <text evidence="5">The sequence shown here is derived from an EMBL/GenBank/DDBJ whole genome shotgun (WGS) entry which is preliminary data.</text>
</comment>
<dbReference type="GO" id="GO:0006508">
    <property type="term" value="P:proteolysis"/>
    <property type="evidence" value="ECO:0007669"/>
    <property type="project" value="InterPro"/>
</dbReference>
<dbReference type="OMA" id="AMDGMNI"/>
<evidence type="ECO:0000313" key="6">
    <source>
        <dbReference type="Proteomes" id="UP000184267"/>
    </source>
</evidence>
<keyword evidence="2" id="KW-0645">Protease</keyword>
<evidence type="ECO:0000256" key="1">
    <source>
        <dbReference type="ARBA" id="ARBA00007447"/>
    </source>
</evidence>